<name>A0A226F4X8_FOLCA</name>
<proteinExistence type="predicted"/>
<protein>
    <submittedName>
        <fullName evidence="1">Uncharacterized protein</fullName>
    </submittedName>
</protein>
<dbReference type="EMBL" id="LNIX01000001">
    <property type="protein sequence ID" value="OXA64862.1"/>
    <property type="molecule type" value="Genomic_DNA"/>
</dbReference>
<accession>A0A226F4X8</accession>
<organism evidence="1 2">
    <name type="scientific">Folsomia candida</name>
    <name type="common">Springtail</name>
    <dbReference type="NCBI Taxonomy" id="158441"/>
    <lineage>
        <taxon>Eukaryota</taxon>
        <taxon>Metazoa</taxon>
        <taxon>Ecdysozoa</taxon>
        <taxon>Arthropoda</taxon>
        <taxon>Hexapoda</taxon>
        <taxon>Collembola</taxon>
        <taxon>Entomobryomorpha</taxon>
        <taxon>Isotomoidea</taxon>
        <taxon>Isotomidae</taxon>
        <taxon>Proisotominae</taxon>
        <taxon>Folsomia</taxon>
    </lineage>
</organism>
<evidence type="ECO:0000313" key="1">
    <source>
        <dbReference type="EMBL" id="OXA64862.1"/>
    </source>
</evidence>
<keyword evidence="2" id="KW-1185">Reference proteome</keyword>
<reference evidence="1 2" key="1">
    <citation type="submission" date="2015-12" db="EMBL/GenBank/DDBJ databases">
        <title>The genome of Folsomia candida.</title>
        <authorList>
            <person name="Faddeeva A."/>
            <person name="Derks M.F."/>
            <person name="Anvar Y."/>
            <person name="Smit S."/>
            <person name="Van Straalen N."/>
            <person name="Roelofs D."/>
        </authorList>
    </citation>
    <scope>NUCLEOTIDE SEQUENCE [LARGE SCALE GENOMIC DNA]</scope>
    <source>
        <strain evidence="1 2">VU population</strain>
        <tissue evidence="1">Whole body</tissue>
    </source>
</reference>
<dbReference type="Proteomes" id="UP000198287">
    <property type="component" value="Unassembled WGS sequence"/>
</dbReference>
<sequence>MMAVSMEKLLYFLATAGRDVAITAGERQSLAKKDIELWSRNFDFSRQLDELYHHMGKTTLSSGEAEKRRLMDKEIDFMYANLKSEHEKVDMRQNLALSLESGTFRPMTNHPKSLGVILFTEFRRIGGAGFS</sequence>
<comment type="caution">
    <text evidence="1">The sequence shown here is derived from an EMBL/GenBank/DDBJ whole genome shotgun (WGS) entry which is preliminary data.</text>
</comment>
<gene>
    <name evidence="1" type="ORF">Fcan01_03718</name>
</gene>
<dbReference type="AlphaFoldDB" id="A0A226F4X8"/>
<evidence type="ECO:0000313" key="2">
    <source>
        <dbReference type="Proteomes" id="UP000198287"/>
    </source>
</evidence>